<proteinExistence type="inferred from homology"/>
<sequence length="164" mass="18302">MSGKAKVKTNAVRILDSHKIEHEVYTYDTKDGVIDGQGVAAKLNQNPKQVFKTLVTQGKSKEYYVFVVPVAGELDLKKAERATGEKKIEMIPMKDLLKVSGYVHGGCSCIGMKKQFKTFIDESALDFDMFMFSGGKIGVQIKMKAEALKDIIPVEFVDLKKNYD</sequence>
<dbReference type="EC" id="4.2.-.-" evidence="4"/>
<dbReference type="EMBL" id="VULX01000003">
    <property type="protein sequence ID" value="MSR90635.1"/>
    <property type="molecule type" value="Genomic_DNA"/>
</dbReference>
<dbReference type="PANTHER" id="PTHR30411">
    <property type="entry name" value="CYTOPLASMIC PROTEIN"/>
    <property type="match status" value="1"/>
</dbReference>
<dbReference type="Proteomes" id="UP000460287">
    <property type="component" value="Unassembled WGS sequence"/>
</dbReference>
<dbReference type="PANTHER" id="PTHR30411:SF0">
    <property type="entry name" value="CYS-TRNA(PRO)_CYS-TRNA(CYS) DEACYLASE YBAK"/>
    <property type="match status" value="1"/>
</dbReference>
<dbReference type="GO" id="GO:0006412">
    <property type="term" value="P:translation"/>
    <property type="evidence" value="ECO:0007669"/>
    <property type="project" value="UniProtKB-KW"/>
</dbReference>
<dbReference type="GO" id="GO:0016829">
    <property type="term" value="F:lyase activity"/>
    <property type="evidence" value="ECO:0007669"/>
    <property type="project" value="UniProtKB-KW"/>
</dbReference>
<dbReference type="Pfam" id="PF04073">
    <property type="entry name" value="tRNA_edit"/>
    <property type="match status" value="1"/>
</dbReference>
<evidence type="ECO:0000313" key="7">
    <source>
        <dbReference type="Proteomes" id="UP000460287"/>
    </source>
</evidence>
<keyword evidence="7" id="KW-1185">Reference proteome</keyword>
<evidence type="ECO:0000259" key="5">
    <source>
        <dbReference type="Pfam" id="PF04073"/>
    </source>
</evidence>
<dbReference type="GO" id="GO:0002161">
    <property type="term" value="F:aminoacyl-tRNA deacylase activity"/>
    <property type="evidence" value="ECO:0007669"/>
    <property type="project" value="InterPro"/>
</dbReference>
<dbReference type="CDD" id="cd00002">
    <property type="entry name" value="YbaK_deacylase"/>
    <property type="match status" value="1"/>
</dbReference>
<evidence type="ECO:0000256" key="2">
    <source>
        <dbReference type="ARBA" id="ARBA00022917"/>
    </source>
</evidence>
<dbReference type="InterPro" id="IPR036754">
    <property type="entry name" value="YbaK/aa-tRNA-synt-asso_dom_sf"/>
</dbReference>
<evidence type="ECO:0000313" key="6">
    <source>
        <dbReference type="EMBL" id="MSR90635.1"/>
    </source>
</evidence>
<comment type="similarity">
    <text evidence="1 4">Belongs to the prolyl-tRNA editing family. YbaK/EbsC subfamily.</text>
</comment>
<gene>
    <name evidence="6" type="primary">ybaK</name>
    <name evidence="6" type="ORF">FYJ33_04195</name>
</gene>
<organism evidence="6 7">
    <name type="scientific">Inconstantimicrobium porci</name>
    <dbReference type="NCBI Taxonomy" id="2652291"/>
    <lineage>
        <taxon>Bacteria</taxon>
        <taxon>Bacillati</taxon>
        <taxon>Bacillota</taxon>
        <taxon>Clostridia</taxon>
        <taxon>Eubacteriales</taxon>
        <taxon>Clostridiaceae</taxon>
        <taxon>Inconstantimicrobium</taxon>
    </lineage>
</organism>
<dbReference type="InterPro" id="IPR004369">
    <property type="entry name" value="Prolyl-tRNA_editing_YbaK/EbsC"/>
</dbReference>
<accession>A0A7X2MXV7</accession>
<dbReference type="Gene3D" id="3.90.960.10">
    <property type="entry name" value="YbaK/aminoacyl-tRNA synthetase-associated domain"/>
    <property type="match status" value="1"/>
</dbReference>
<protein>
    <recommendedName>
        <fullName evidence="4">Cys-tRNA(Pro)/Cys-tRNA(Cys) deacylase</fullName>
        <ecNumber evidence="4">4.2.-.-</ecNumber>
    </recommendedName>
</protein>
<keyword evidence="2 4" id="KW-0648">Protein biosynthesis</keyword>
<name>A0A7X2MXV7_9CLOT</name>
<dbReference type="RefSeq" id="WP_154530515.1">
    <property type="nucleotide sequence ID" value="NZ_VULX01000003.1"/>
</dbReference>
<evidence type="ECO:0000256" key="4">
    <source>
        <dbReference type="PIRNR" id="PIRNR006181"/>
    </source>
</evidence>
<dbReference type="NCBIfam" id="TIGR00011">
    <property type="entry name" value="YbaK_EbsC"/>
    <property type="match status" value="1"/>
</dbReference>
<evidence type="ECO:0000256" key="3">
    <source>
        <dbReference type="ARBA" id="ARBA00023239"/>
    </source>
</evidence>
<feature type="domain" description="YbaK/aminoacyl-tRNA synthetase-associated" evidence="5">
    <location>
        <begin position="39"/>
        <end position="150"/>
    </location>
</feature>
<dbReference type="SUPFAM" id="SSF55826">
    <property type="entry name" value="YbaK/ProRS associated domain"/>
    <property type="match status" value="1"/>
</dbReference>
<evidence type="ECO:0000256" key="1">
    <source>
        <dbReference type="ARBA" id="ARBA00009798"/>
    </source>
</evidence>
<dbReference type="PIRSF" id="PIRSF006181">
    <property type="entry name" value="EbsC_YbaK"/>
    <property type="match status" value="1"/>
</dbReference>
<dbReference type="AlphaFoldDB" id="A0A7X2MXV7"/>
<dbReference type="InterPro" id="IPR007214">
    <property type="entry name" value="YbaK/aa-tRNA-synth-assoc-dom"/>
</dbReference>
<comment type="caution">
    <text evidence="6">The sequence shown here is derived from an EMBL/GenBank/DDBJ whole genome shotgun (WGS) entry which is preliminary data.</text>
</comment>
<keyword evidence="3 4" id="KW-0456">Lyase</keyword>
<reference evidence="6 7" key="1">
    <citation type="submission" date="2019-08" db="EMBL/GenBank/DDBJ databases">
        <title>In-depth cultivation of the pig gut microbiome towards novel bacterial diversity and tailored functional studies.</title>
        <authorList>
            <person name="Wylensek D."/>
            <person name="Hitch T.C.A."/>
            <person name="Clavel T."/>
        </authorList>
    </citation>
    <scope>NUCLEOTIDE SEQUENCE [LARGE SCALE GENOMIC DNA]</scope>
    <source>
        <strain evidence="6 7">WCA-383-APC-5B</strain>
    </source>
</reference>